<reference evidence="2" key="1">
    <citation type="submission" date="2024-02" db="UniProtKB">
        <authorList>
            <consortium name="WormBaseParasite"/>
        </authorList>
    </citation>
    <scope>IDENTIFICATION</scope>
</reference>
<proteinExistence type="predicted"/>
<evidence type="ECO:0000313" key="1">
    <source>
        <dbReference type="Proteomes" id="UP000887575"/>
    </source>
</evidence>
<dbReference type="WBParaSite" id="MBELARI_LOCUS12305">
    <property type="protein sequence ID" value="MBELARI_LOCUS12305"/>
    <property type="gene ID" value="MBELARI_LOCUS12305"/>
</dbReference>
<name>A0AAF3EEA9_9BILA</name>
<organism evidence="1 2">
    <name type="scientific">Mesorhabditis belari</name>
    <dbReference type="NCBI Taxonomy" id="2138241"/>
    <lineage>
        <taxon>Eukaryota</taxon>
        <taxon>Metazoa</taxon>
        <taxon>Ecdysozoa</taxon>
        <taxon>Nematoda</taxon>
        <taxon>Chromadorea</taxon>
        <taxon>Rhabditida</taxon>
        <taxon>Rhabditina</taxon>
        <taxon>Rhabditomorpha</taxon>
        <taxon>Rhabditoidea</taxon>
        <taxon>Rhabditidae</taxon>
        <taxon>Mesorhabditinae</taxon>
        <taxon>Mesorhabditis</taxon>
    </lineage>
</organism>
<dbReference type="Proteomes" id="UP000887575">
    <property type="component" value="Unassembled WGS sequence"/>
</dbReference>
<dbReference type="AlphaFoldDB" id="A0AAF3EEA9"/>
<keyword evidence="1" id="KW-1185">Reference proteome</keyword>
<accession>A0AAF3EEA9</accession>
<evidence type="ECO:0000313" key="2">
    <source>
        <dbReference type="WBParaSite" id="MBELARI_LOCUS12305"/>
    </source>
</evidence>
<protein>
    <submittedName>
        <fullName evidence="2">Uncharacterized protein</fullName>
    </submittedName>
</protein>
<sequence length="150" mass="17445">MPETNVWMYYNDTNNTHISKTERRIAIDVIKLENGTLKLFYGTDPDEKGFCINPEIESKSIDVNTTLSNVQEVKLQCHIMSKWEKYKRCFVKIHFVRMKLEIELLKNPAVYHEGEKIEAILVVQSICIKENSHGSLSIPFLFPKNQSVLK</sequence>